<sequence length="118" mass="13138">MFENHSSNLHASIYGIFCLHSVDVARYAALIQAKSPANCDAHLAESLFQTHSKHSILPRKTGTWEKRVPSSYGQNSICLYSVDVARYAVLIQAKSPTNCNVHLTESIFQTRSRTSSLL</sequence>
<protein>
    <submittedName>
        <fullName evidence="1">Uncharacterized protein</fullName>
    </submittedName>
</protein>
<dbReference type="EMBL" id="QSEP01000230">
    <property type="protein sequence ID" value="RGZ74965.1"/>
    <property type="molecule type" value="Genomic_DNA"/>
</dbReference>
<dbReference type="AlphaFoldDB" id="A0A413PG22"/>
<proteinExistence type="predicted"/>
<dbReference type="InterPro" id="IPR046710">
    <property type="entry name" value="DUF6783"/>
</dbReference>
<accession>A0A413PG22</accession>
<dbReference type="Proteomes" id="UP000286561">
    <property type="component" value="Unassembled WGS sequence"/>
</dbReference>
<dbReference type="Pfam" id="PF20574">
    <property type="entry name" value="DUF6783"/>
    <property type="match status" value="2"/>
</dbReference>
<comment type="caution">
    <text evidence="1">The sequence shown here is derived from an EMBL/GenBank/DDBJ whole genome shotgun (WGS) entry which is preliminary data.</text>
</comment>
<reference evidence="1 2" key="1">
    <citation type="submission" date="2018-08" db="EMBL/GenBank/DDBJ databases">
        <title>A genome reference for cultivated species of the human gut microbiota.</title>
        <authorList>
            <person name="Zou Y."/>
            <person name="Xue W."/>
            <person name="Luo G."/>
        </authorList>
    </citation>
    <scope>NUCLEOTIDE SEQUENCE [LARGE SCALE GENOMIC DNA]</scope>
    <source>
        <strain evidence="1 2">AM48-23BH</strain>
    </source>
</reference>
<name>A0A413PG22_9FIRM</name>
<organism evidence="1 2">
    <name type="scientific">Anaerobutyricum hallii</name>
    <dbReference type="NCBI Taxonomy" id="39488"/>
    <lineage>
        <taxon>Bacteria</taxon>
        <taxon>Bacillati</taxon>
        <taxon>Bacillota</taxon>
        <taxon>Clostridia</taxon>
        <taxon>Lachnospirales</taxon>
        <taxon>Lachnospiraceae</taxon>
        <taxon>Anaerobutyricum</taxon>
    </lineage>
</organism>
<evidence type="ECO:0000313" key="2">
    <source>
        <dbReference type="Proteomes" id="UP000286561"/>
    </source>
</evidence>
<gene>
    <name evidence="1" type="ORF">DW972_15760</name>
</gene>
<evidence type="ECO:0000313" key="1">
    <source>
        <dbReference type="EMBL" id="RGZ74965.1"/>
    </source>
</evidence>